<dbReference type="InterPro" id="IPR003824">
    <property type="entry name" value="UppP"/>
</dbReference>
<dbReference type="HAMAP" id="MF_01006">
    <property type="entry name" value="Undec_diphosphatase"/>
    <property type="match status" value="1"/>
</dbReference>
<dbReference type="EC" id="3.6.1.27" evidence="3"/>
<name>A0A5J4L5P2_9ZZZZ</name>
<organism evidence="13">
    <name type="scientific">hot springs metagenome</name>
    <dbReference type="NCBI Taxonomy" id="433727"/>
    <lineage>
        <taxon>unclassified sequences</taxon>
        <taxon>metagenomes</taxon>
        <taxon>ecological metagenomes</taxon>
    </lineage>
</organism>
<comment type="catalytic activity">
    <reaction evidence="11">
        <text>di-trans,octa-cis-undecaprenyl diphosphate + H2O = di-trans,octa-cis-undecaprenyl phosphate + phosphate + H(+)</text>
        <dbReference type="Rhea" id="RHEA:28094"/>
        <dbReference type="ChEBI" id="CHEBI:15377"/>
        <dbReference type="ChEBI" id="CHEBI:15378"/>
        <dbReference type="ChEBI" id="CHEBI:43474"/>
        <dbReference type="ChEBI" id="CHEBI:58405"/>
        <dbReference type="ChEBI" id="CHEBI:60392"/>
        <dbReference type="EC" id="3.6.1.27"/>
    </reaction>
</comment>
<evidence type="ECO:0000256" key="8">
    <source>
        <dbReference type="ARBA" id="ARBA00022989"/>
    </source>
</evidence>
<evidence type="ECO:0000256" key="11">
    <source>
        <dbReference type="ARBA" id="ARBA00047594"/>
    </source>
</evidence>
<gene>
    <name evidence="13" type="ORF">A45J_1885</name>
</gene>
<evidence type="ECO:0000256" key="2">
    <source>
        <dbReference type="ARBA" id="ARBA00010621"/>
    </source>
</evidence>
<keyword evidence="6 12" id="KW-0812">Transmembrane</keyword>
<feature type="transmembrane region" description="Helical" evidence="12">
    <location>
        <begin position="104"/>
        <end position="125"/>
    </location>
</feature>
<feature type="transmembrane region" description="Helical" evidence="12">
    <location>
        <begin position="242"/>
        <end position="260"/>
    </location>
</feature>
<keyword evidence="5" id="KW-1003">Cell membrane</keyword>
<dbReference type="GO" id="GO:0005886">
    <property type="term" value="C:plasma membrane"/>
    <property type="evidence" value="ECO:0007669"/>
    <property type="project" value="UniProtKB-SubCell"/>
</dbReference>
<evidence type="ECO:0000256" key="12">
    <source>
        <dbReference type="SAM" id="Phobius"/>
    </source>
</evidence>
<evidence type="ECO:0000256" key="5">
    <source>
        <dbReference type="ARBA" id="ARBA00022475"/>
    </source>
</evidence>
<comment type="similarity">
    <text evidence="2">Belongs to the UppP family.</text>
</comment>
<evidence type="ECO:0000256" key="4">
    <source>
        <dbReference type="ARBA" id="ARBA00021581"/>
    </source>
</evidence>
<feature type="transmembrane region" description="Helical" evidence="12">
    <location>
        <begin position="79"/>
        <end position="98"/>
    </location>
</feature>
<dbReference type="Pfam" id="PF02673">
    <property type="entry name" value="BacA"/>
    <property type="match status" value="1"/>
</dbReference>
<dbReference type="PANTHER" id="PTHR30622:SF3">
    <property type="entry name" value="UNDECAPRENYL-DIPHOSPHATASE"/>
    <property type="match status" value="1"/>
</dbReference>
<feature type="transmembrane region" description="Helical" evidence="12">
    <location>
        <begin position="42"/>
        <end position="59"/>
    </location>
</feature>
<evidence type="ECO:0000256" key="9">
    <source>
        <dbReference type="ARBA" id="ARBA00023136"/>
    </source>
</evidence>
<evidence type="ECO:0000256" key="10">
    <source>
        <dbReference type="ARBA" id="ARBA00032707"/>
    </source>
</evidence>
<evidence type="ECO:0000256" key="1">
    <source>
        <dbReference type="ARBA" id="ARBA00004651"/>
    </source>
</evidence>
<evidence type="ECO:0000256" key="6">
    <source>
        <dbReference type="ARBA" id="ARBA00022692"/>
    </source>
</evidence>
<feature type="transmembrane region" description="Helical" evidence="12">
    <location>
        <begin position="183"/>
        <end position="201"/>
    </location>
</feature>
<evidence type="ECO:0000313" key="13">
    <source>
        <dbReference type="EMBL" id="GER94127.1"/>
    </source>
</evidence>
<comment type="subcellular location">
    <subcellularLocation>
        <location evidence="1">Cell membrane</location>
        <topology evidence="1">Multi-pass membrane protein</topology>
    </subcellularLocation>
</comment>
<sequence length="261" mass="28752">MIFKSIILGIVEGVTEFLPVSSTGHLILAGDILSFTGDNAKTFEIFIQLGAILSVIWMYRERIFSSIKEIGSEKKSNKFLLNIFTAFLPAAFIGLLTHSYIKRYLFNPLTVSFALIVGGIAILAVEKFVKKPVVFDINALSLKHAFGIGMAQALALFPGVSRAGATIMGAMCLGLERKTATEFSFFLAIPTMFAATSYDLLKNIHNLNLSDMPIFAVGFIVSFLSAIIVIKAFLGFIARHTFNSFAVYRIVFGLIILFYYL</sequence>
<comment type="caution">
    <text evidence="13">The sequence shown here is derived from an EMBL/GenBank/DDBJ whole genome shotgun (WGS) entry which is preliminary data.</text>
</comment>
<accession>A0A5J4L5P2</accession>
<keyword evidence="7" id="KW-0378">Hydrolase</keyword>
<keyword evidence="8 12" id="KW-1133">Transmembrane helix</keyword>
<dbReference type="GO" id="GO:0050380">
    <property type="term" value="F:undecaprenyl-diphosphatase activity"/>
    <property type="evidence" value="ECO:0007669"/>
    <property type="project" value="UniProtKB-EC"/>
</dbReference>
<evidence type="ECO:0000256" key="3">
    <source>
        <dbReference type="ARBA" id="ARBA00012374"/>
    </source>
</evidence>
<dbReference type="NCBIfam" id="TIGR00753">
    <property type="entry name" value="undec_PP_bacA"/>
    <property type="match status" value="1"/>
</dbReference>
<dbReference type="NCBIfam" id="NF001390">
    <property type="entry name" value="PRK00281.1-4"/>
    <property type="match status" value="1"/>
</dbReference>
<reference evidence="13" key="1">
    <citation type="submission" date="2019-10" db="EMBL/GenBank/DDBJ databases">
        <title>Metagenomic sequencing of thiosulfate-disproportionating enrichment culture.</title>
        <authorList>
            <person name="Umezawa K."/>
            <person name="Kojima H."/>
            <person name="Fukui M."/>
        </authorList>
    </citation>
    <scope>NUCLEOTIDE SEQUENCE</scope>
    <source>
        <strain evidence="13">45J</strain>
    </source>
</reference>
<protein>
    <recommendedName>
        <fullName evidence="4">Undecaprenyl-diphosphatase</fullName>
        <ecNumber evidence="3">3.6.1.27</ecNumber>
    </recommendedName>
    <alternativeName>
        <fullName evidence="10">Undecaprenyl pyrophosphate phosphatase</fullName>
    </alternativeName>
</protein>
<dbReference type="AlphaFoldDB" id="A0A5J4L5P2"/>
<feature type="transmembrane region" description="Helical" evidence="12">
    <location>
        <begin position="213"/>
        <end position="236"/>
    </location>
</feature>
<proteinExistence type="inferred from homology"/>
<dbReference type="EMBL" id="BLAB01000001">
    <property type="protein sequence ID" value="GER94127.1"/>
    <property type="molecule type" value="Genomic_DNA"/>
</dbReference>
<dbReference type="PANTHER" id="PTHR30622">
    <property type="entry name" value="UNDECAPRENYL-DIPHOSPHATASE"/>
    <property type="match status" value="1"/>
</dbReference>
<dbReference type="NCBIfam" id="NF001389">
    <property type="entry name" value="PRK00281.1-2"/>
    <property type="match status" value="1"/>
</dbReference>
<keyword evidence="9 12" id="KW-0472">Membrane</keyword>
<evidence type="ECO:0000256" key="7">
    <source>
        <dbReference type="ARBA" id="ARBA00022801"/>
    </source>
</evidence>